<dbReference type="RefSeq" id="WP_014279204.1">
    <property type="nucleotide sequence ID" value="NC_016641.1"/>
</dbReference>
<proteinExistence type="predicted"/>
<dbReference type="eggNOG" id="COG3409">
    <property type="taxonomic scope" value="Bacteria"/>
</dbReference>
<dbReference type="KEGG" id="pta:HPL003_08520"/>
<dbReference type="AlphaFoldDB" id="G7VYD9"/>
<evidence type="ECO:0000313" key="3">
    <source>
        <dbReference type="Proteomes" id="UP000005876"/>
    </source>
</evidence>
<dbReference type="STRING" id="985665.HPL003_08520"/>
<dbReference type="HOGENOM" id="CLU_1584890_0_0_9"/>
<gene>
    <name evidence="2" type="ordered locus">HPL003_08520</name>
</gene>
<evidence type="ECO:0008006" key="4">
    <source>
        <dbReference type="Google" id="ProtNLM"/>
    </source>
</evidence>
<protein>
    <recommendedName>
        <fullName evidence="4">HNH/Endo VII superfamily nuclease toxins domain-containing protein</fullName>
    </recommendedName>
</protein>
<reference evidence="2 3" key="3">
    <citation type="journal article" date="2012" name="J. Bacteriol.">
        <title>Genome Sequence of Paenibacillus terrae HPL-003, a Xylanase-Producing Bacterium Isolated from Soil Found in Forest Residue.</title>
        <authorList>
            <person name="Shin S.H."/>
            <person name="Kim S."/>
            <person name="Kim J.Y."/>
            <person name="Song H.Y."/>
            <person name="Cho S.J."/>
            <person name="Kim D.R."/>
            <person name="Lee K.I."/>
            <person name="Lim H.K."/>
            <person name="Park N.J."/>
            <person name="Hwang I.T."/>
            <person name="Yang K.S."/>
        </authorList>
    </citation>
    <scope>NUCLEOTIDE SEQUENCE [LARGE SCALE GENOMIC DNA]</scope>
    <source>
        <strain evidence="2 3">HPL-003</strain>
    </source>
</reference>
<dbReference type="Proteomes" id="UP000005876">
    <property type="component" value="Chromosome"/>
</dbReference>
<reference key="2">
    <citation type="submission" date="2011-11" db="EMBL/GenBank/DDBJ databases">
        <authorList>
            <person name="Shin S.H."/>
            <person name="Kim S."/>
            <person name="Kim J.Y."/>
        </authorList>
    </citation>
    <scope>NUCLEOTIDE SEQUENCE</scope>
    <source>
        <strain>HPL-003</strain>
    </source>
</reference>
<accession>G7VYD9</accession>
<dbReference type="EMBL" id="CP003107">
    <property type="protein sequence ID" value="AET58467.1"/>
    <property type="molecule type" value="Genomic_DNA"/>
</dbReference>
<reference evidence="3" key="1">
    <citation type="submission" date="2011-11" db="EMBL/GenBank/DDBJ databases">
        <title>Complete sequence of Paenibacillus terrae HPL-003.</title>
        <authorList>
            <person name="Shin S.H."/>
            <person name="Kim S."/>
            <person name="Kim J.Y."/>
        </authorList>
    </citation>
    <scope>NUCLEOTIDE SEQUENCE [LARGE SCALE GENOMIC DNA]</scope>
    <source>
        <strain evidence="3">HPL-003</strain>
    </source>
</reference>
<organism evidence="2 3">
    <name type="scientific">Paenibacillus terrae (strain HPL-003)</name>
    <dbReference type="NCBI Taxonomy" id="985665"/>
    <lineage>
        <taxon>Bacteria</taxon>
        <taxon>Bacillati</taxon>
        <taxon>Bacillota</taxon>
        <taxon>Bacilli</taxon>
        <taxon>Bacillales</taxon>
        <taxon>Paenibacillaceae</taxon>
        <taxon>Paenibacillus</taxon>
    </lineage>
</organism>
<evidence type="ECO:0000256" key="1">
    <source>
        <dbReference type="SAM" id="MobiDB-lite"/>
    </source>
</evidence>
<evidence type="ECO:0000313" key="2">
    <source>
        <dbReference type="EMBL" id="AET58467.1"/>
    </source>
</evidence>
<feature type="region of interest" description="Disordered" evidence="1">
    <location>
        <begin position="25"/>
        <end position="140"/>
    </location>
</feature>
<name>G7VYD9_PAETH</name>
<sequence>MTFFHFLKGFSKSFAVESVKDLYRMSKSEEPHSSTLSKPSSAKPGKSEGPSSSQKPSKPNEKPTGTKGTGQAKYSTNNLPKDPKELINNGWKDTTPEGMMKNTSSREYIDPATGMKIRFDPEKPGANGFEGKDHYHIHNPNSTGKNDYYLDVSGNPVAKGSKASHIIP</sequence>